<evidence type="ECO:0000256" key="2">
    <source>
        <dbReference type="ARBA" id="ARBA00022741"/>
    </source>
</evidence>
<dbReference type="SUPFAM" id="SSF55681">
    <property type="entry name" value="Class II aaRS and biotin synthetases"/>
    <property type="match status" value="1"/>
</dbReference>
<evidence type="ECO:0000256" key="3">
    <source>
        <dbReference type="ARBA" id="ARBA00022840"/>
    </source>
</evidence>
<dbReference type="GO" id="GO:0004077">
    <property type="term" value="F:biotin--[biotin carboxyl-carrier protein] ligase activity"/>
    <property type="evidence" value="ECO:0007669"/>
    <property type="project" value="UniProtKB-EC"/>
</dbReference>
<evidence type="ECO:0000256" key="1">
    <source>
        <dbReference type="ARBA" id="ARBA00022598"/>
    </source>
</evidence>
<dbReference type="Gene3D" id="3.30.930.10">
    <property type="entry name" value="Bira Bifunctional Protein, Domain 2"/>
    <property type="match status" value="1"/>
</dbReference>
<dbReference type="InterPro" id="IPR004143">
    <property type="entry name" value="BPL_LPL_catalytic"/>
</dbReference>
<dbReference type="InterPro" id="IPR004408">
    <property type="entry name" value="Biotin_CoA_COase_ligase"/>
</dbReference>
<sequence>MIRVVAEIASTNSALLARLAEGEAPAEGHWLVADRQTAGRGRAGRIWTGGLGNFMGSTAVALREGEALPQTLALVAGVSVHRALMTVVPDIAGLALKWPNDLLVEEAKLGGILLERQRDAVIVGIGVNLAEAPQVPGRKTVSLNALGHAVVRDDFAAALATAWAEDLTAWHAGAWPMLRGEWLSRALPKGTLLGVNLAEEGHVIGGFAGLEPDGAVLLRLADGAVRAIHAGDVELIGQGTAAAGVGESDASGG</sequence>
<dbReference type="PANTHER" id="PTHR12835">
    <property type="entry name" value="BIOTIN PROTEIN LIGASE"/>
    <property type="match status" value="1"/>
</dbReference>
<dbReference type="CDD" id="cd16442">
    <property type="entry name" value="BPL"/>
    <property type="match status" value="1"/>
</dbReference>
<dbReference type="Pfam" id="PF02237">
    <property type="entry name" value="BPL_C"/>
    <property type="match status" value="1"/>
</dbReference>
<dbReference type="AlphaFoldDB" id="A0A124JV47"/>
<gene>
    <name evidence="8" type="ORF">AQZ52_09350</name>
</gene>
<name>A0A124JV47_9SPHN</name>
<dbReference type="InterPro" id="IPR045864">
    <property type="entry name" value="aa-tRNA-synth_II/BPL/LPL"/>
</dbReference>
<dbReference type="GO" id="GO:0005737">
    <property type="term" value="C:cytoplasm"/>
    <property type="evidence" value="ECO:0007669"/>
    <property type="project" value="TreeGrafter"/>
</dbReference>
<dbReference type="OrthoDB" id="9807064at2"/>
<dbReference type="PANTHER" id="PTHR12835:SF5">
    <property type="entry name" value="BIOTIN--PROTEIN LIGASE"/>
    <property type="match status" value="1"/>
</dbReference>
<keyword evidence="2" id="KW-0547">Nucleotide-binding</keyword>
<dbReference type="GO" id="GO:0005524">
    <property type="term" value="F:ATP binding"/>
    <property type="evidence" value="ECO:0007669"/>
    <property type="project" value="UniProtKB-KW"/>
</dbReference>
<dbReference type="Pfam" id="PF03099">
    <property type="entry name" value="BPL_LplA_LipB"/>
    <property type="match status" value="1"/>
</dbReference>
<keyword evidence="1 8" id="KW-0436">Ligase</keyword>
<keyword evidence="3" id="KW-0067">ATP-binding</keyword>
<evidence type="ECO:0000313" key="9">
    <source>
        <dbReference type="Proteomes" id="UP000058012"/>
    </source>
</evidence>
<accession>A0A124JV47</accession>
<comment type="catalytic activity">
    <reaction evidence="6">
        <text>biotin + L-lysyl-[protein] + ATP = N(6)-biotinyl-L-lysyl-[protein] + AMP + diphosphate + H(+)</text>
        <dbReference type="Rhea" id="RHEA:11756"/>
        <dbReference type="Rhea" id="RHEA-COMP:9752"/>
        <dbReference type="Rhea" id="RHEA-COMP:10505"/>
        <dbReference type="ChEBI" id="CHEBI:15378"/>
        <dbReference type="ChEBI" id="CHEBI:29969"/>
        <dbReference type="ChEBI" id="CHEBI:30616"/>
        <dbReference type="ChEBI" id="CHEBI:33019"/>
        <dbReference type="ChEBI" id="CHEBI:57586"/>
        <dbReference type="ChEBI" id="CHEBI:83144"/>
        <dbReference type="ChEBI" id="CHEBI:456215"/>
        <dbReference type="EC" id="6.3.4.15"/>
    </reaction>
</comment>
<organism evidence="8 9">
    <name type="scientific">Novosphingobium fuchskuhlense</name>
    <dbReference type="NCBI Taxonomy" id="1117702"/>
    <lineage>
        <taxon>Bacteria</taxon>
        <taxon>Pseudomonadati</taxon>
        <taxon>Pseudomonadota</taxon>
        <taxon>Alphaproteobacteria</taxon>
        <taxon>Sphingomonadales</taxon>
        <taxon>Sphingomonadaceae</taxon>
        <taxon>Novosphingobium</taxon>
    </lineage>
</organism>
<protein>
    <recommendedName>
        <fullName evidence="5">biotin--[biotin carboxyl-carrier protein] ligase</fullName>
        <ecNumber evidence="5">6.3.4.15</ecNumber>
    </recommendedName>
</protein>
<evidence type="ECO:0000256" key="4">
    <source>
        <dbReference type="ARBA" id="ARBA00023267"/>
    </source>
</evidence>
<comment type="caution">
    <text evidence="8">The sequence shown here is derived from an EMBL/GenBank/DDBJ whole genome shotgun (WGS) entry which is preliminary data.</text>
</comment>
<evidence type="ECO:0000256" key="6">
    <source>
        <dbReference type="ARBA" id="ARBA00047846"/>
    </source>
</evidence>
<keyword evidence="9" id="KW-1185">Reference proteome</keyword>
<proteinExistence type="predicted"/>
<dbReference type="EMBL" id="LLZS01000006">
    <property type="protein sequence ID" value="KUR71900.1"/>
    <property type="molecule type" value="Genomic_DNA"/>
</dbReference>
<dbReference type="EC" id="6.3.4.15" evidence="5"/>
<dbReference type="NCBIfam" id="TIGR00121">
    <property type="entry name" value="birA_ligase"/>
    <property type="match status" value="1"/>
</dbReference>
<dbReference type="PROSITE" id="PS51733">
    <property type="entry name" value="BPL_LPL_CATALYTIC"/>
    <property type="match status" value="1"/>
</dbReference>
<dbReference type="InterPro" id="IPR008988">
    <property type="entry name" value="Transcriptional_repressor_C"/>
</dbReference>
<dbReference type="SUPFAM" id="SSF50037">
    <property type="entry name" value="C-terminal domain of transcriptional repressors"/>
    <property type="match status" value="1"/>
</dbReference>
<feature type="domain" description="BPL/LPL catalytic" evidence="7">
    <location>
        <begin position="1"/>
        <end position="171"/>
    </location>
</feature>
<dbReference type="Gene3D" id="2.30.30.100">
    <property type="match status" value="1"/>
</dbReference>
<dbReference type="STRING" id="1117702.AQZ52_09350"/>
<dbReference type="InterPro" id="IPR003142">
    <property type="entry name" value="BPL_C"/>
</dbReference>
<dbReference type="Proteomes" id="UP000058012">
    <property type="component" value="Unassembled WGS sequence"/>
</dbReference>
<evidence type="ECO:0000256" key="5">
    <source>
        <dbReference type="ARBA" id="ARBA00024227"/>
    </source>
</evidence>
<reference evidence="8 9" key="1">
    <citation type="submission" date="2015-10" db="EMBL/GenBank/DDBJ databases">
        <title>Draft genome sequence of Novosphingobium fuchskuhlense DSM 25065 isolated from a surface water sample of the southwest basin of Lake Grosse Fuchskuhle.</title>
        <authorList>
            <person name="Ruckert C."/>
            <person name="Winkler A."/>
            <person name="Glaeser J."/>
            <person name="Grossart H.-P."/>
            <person name="Kalinowski J."/>
            <person name="Glaeser S."/>
        </authorList>
    </citation>
    <scope>NUCLEOTIDE SEQUENCE [LARGE SCALE GENOMIC DNA]</scope>
    <source>
        <strain evidence="8 9">FNE08-7</strain>
    </source>
</reference>
<evidence type="ECO:0000313" key="8">
    <source>
        <dbReference type="EMBL" id="KUR71900.1"/>
    </source>
</evidence>
<keyword evidence="4" id="KW-0092">Biotin</keyword>
<evidence type="ECO:0000259" key="7">
    <source>
        <dbReference type="PROSITE" id="PS51733"/>
    </source>
</evidence>